<dbReference type="Pfam" id="PF00480">
    <property type="entry name" value="ROK"/>
    <property type="match status" value="1"/>
</dbReference>
<reference evidence="2 3" key="2">
    <citation type="submission" date="2015-01" db="EMBL/GenBank/DDBJ databases">
        <authorList>
            <consortium name="NBRP consortium"/>
            <person name="Sawabe T."/>
            <person name="Meirelles P."/>
            <person name="Feng G."/>
            <person name="Sayaka M."/>
            <person name="Hattori M."/>
            <person name="Ohkuma M."/>
        </authorList>
    </citation>
    <scope>NUCLEOTIDE SEQUENCE [LARGE SCALE GENOMIC DNA]</scope>
    <source>
        <strain evidence="2 3">JCM19232</strain>
    </source>
</reference>
<evidence type="ECO:0000313" key="2">
    <source>
        <dbReference type="EMBL" id="GAM63183.1"/>
    </source>
</evidence>
<dbReference type="SUPFAM" id="SSF53067">
    <property type="entry name" value="Actin-like ATPase domain"/>
    <property type="match status" value="1"/>
</dbReference>
<dbReference type="InterPro" id="IPR049874">
    <property type="entry name" value="ROK_cs"/>
</dbReference>
<protein>
    <submittedName>
        <fullName evidence="2">ROK family glucokinase</fullName>
    </submittedName>
</protein>
<keyword evidence="1" id="KW-0119">Carbohydrate metabolism</keyword>
<dbReference type="InterPro" id="IPR043129">
    <property type="entry name" value="ATPase_NBD"/>
</dbReference>
<dbReference type="PANTHER" id="PTHR18964:SF174">
    <property type="entry name" value="D-ALLOSE KINASE-RELATED"/>
    <property type="match status" value="1"/>
</dbReference>
<dbReference type="Proteomes" id="UP000031670">
    <property type="component" value="Unassembled WGS sequence"/>
</dbReference>
<dbReference type="InterPro" id="IPR000600">
    <property type="entry name" value="ROK"/>
</dbReference>
<reference evidence="2 3" key="1">
    <citation type="submission" date="2015-01" db="EMBL/GenBank/DDBJ databases">
        <title>Vibrio sp. C5 JCM 19232 whole genome shotgun sequence.</title>
        <authorList>
            <person name="Sawabe T."/>
            <person name="Meirelles P."/>
            <person name="Feng G."/>
            <person name="Sayaka M."/>
            <person name="Hattori M."/>
            <person name="Ohkuma M."/>
        </authorList>
    </citation>
    <scope>NUCLEOTIDE SEQUENCE [LARGE SCALE GENOMIC DNA]</scope>
    <source>
        <strain evidence="2 3">JCM19232</strain>
    </source>
</reference>
<accession>A0A0B8PJB7</accession>
<organism evidence="2 3">
    <name type="scientific">Vibrio ishigakensis</name>
    <dbReference type="NCBI Taxonomy" id="1481914"/>
    <lineage>
        <taxon>Bacteria</taxon>
        <taxon>Pseudomonadati</taxon>
        <taxon>Pseudomonadota</taxon>
        <taxon>Gammaproteobacteria</taxon>
        <taxon>Vibrionales</taxon>
        <taxon>Vibrionaceae</taxon>
        <taxon>Vibrio</taxon>
    </lineage>
</organism>
<dbReference type="Gene3D" id="3.30.420.40">
    <property type="match status" value="2"/>
</dbReference>
<proteinExistence type="predicted"/>
<dbReference type="CDD" id="cd24066">
    <property type="entry name" value="ASKHA_NBD_ROK_EcFRK-like"/>
    <property type="match status" value="1"/>
</dbReference>
<sequence>MLVGFDIGGTKIEVKVLTEQGEELLKFREPTPDNYSDFIALLQGMLIKVEANLGAFNKVGLGLPGAVCPKTGLIKNANTLFLNGKNVAKDLSDLTGKLVTSANDANCFALSEAVDGAGKGEAVVFGAILGTGCGGGVVINEQVLVGANAIGGEWGHNPLPSYNPEIDGDIGPCYCGRQHCIEQYISGTGFADQFNKKYSKSLNAREIIELYQQGDKEATEAYQLLVDQMARSFAALTNIIDPHAIVLGGGLSNVESLYQDLPAVMKKYVFSKEPSINVQKAKFGDSSGVRGAAWLAR</sequence>
<keyword evidence="2" id="KW-0418">Kinase</keyword>
<dbReference type="PANTHER" id="PTHR18964">
    <property type="entry name" value="ROK (REPRESSOR, ORF, KINASE) FAMILY"/>
    <property type="match status" value="1"/>
</dbReference>
<name>A0A0B8PJB7_9VIBR</name>
<comment type="caution">
    <text evidence="2">The sequence shown here is derived from an EMBL/GenBank/DDBJ whole genome shotgun (WGS) entry which is preliminary data.</text>
</comment>
<keyword evidence="2" id="KW-0808">Transferase</keyword>
<dbReference type="GO" id="GO:0004396">
    <property type="term" value="F:hexokinase activity"/>
    <property type="evidence" value="ECO:0007669"/>
    <property type="project" value="TreeGrafter"/>
</dbReference>
<evidence type="ECO:0000313" key="3">
    <source>
        <dbReference type="Proteomes" id="UP000031670"/>
    </source>
</evidence>
<dbReference type="AlphaFoldDB" id="A0A0B8PJB7"/>
<gene>
    <name evidence="2" type="ORF">JCM19232_1330</name>
</gene>
<dbReference type="PROSITE" id="PS01125">
    <property type="entry name" value="ROK"/>
    <property type="match status" value="1"/>
</dbReference>
<dbReference type="EMBL" id="BBSA01000008">
    <property type="protein sequence ID" value="GAM63183.1"/>
    <property type="molecule type" value="Genomic_DNA"/>
</dbReference>
<evidence type="ECO:0000256" key="1">
    <source>
        <dbReference type="ARBA" id="ARBA00023277"/>
    </source>
</evidence>